<dbReference type="EMBL" id="FNMZ01000004">
    <property type="protein sequence ID" value="SDX27765.1"/>
    <property type="molecule type" value="Genomic_DNA"/>
</dbReference>
<dbReference type="Proteomes" id="UP000199118">
    <property type="component" value="Unassembled WGS sequence"/>
</dbReference>
<evidence type="ECO:0000256" key="1">
    <source>
        <dbReference type="SAM" id="MobiDB-lite"/>
    </source>
</evidence>
<feature type="region of interest" description="Disordered" evidence="1">
    <location>
        <begin position="185"/>
        <end position="204"/>
    </location>
</feature>
<dbReference type="PANTHER" id="PTHR28152:SF1">
    <property type="entry name" value="HYDROXYACYL-THIOESTER DEHYDRATASE TYPE 2, MITOCHONDRIAL"/>
    <property type="match status" value="1"/>
</dbReference>
<accession>A0A1H3ADU9</accession>
<evidence type="ECO:0000313" key="3">
    <source>
        <dbReference type="Proteomes" id="UP000199118"/>
    </source>
</evidence>
<dbReference type="STRING" id="356660.SAMN05444336_104152"/>
<feature type="compositionally biased region" description="Basic and acidic residues" evidence="1">
    <location>
        <begin position="188"/>
        <end position="202"/>
    </location>
</feature>
<keyword evidence="3" id="KW-1185">Reference proteome</keyword>
<dbReference type="InterPro" id="IPR052741">
    <property type="entry name" value="Mitochondrial_HTD2"/>
</dbReference>
<dbReference type="RefSeq" id="WP_245710553.1">
    <property type="nucleotide sequence ID" value="NZ_FNMZ01000004.1"/>
</dbReference>
<proteinExistence type="predicted"/>
<organism evidence="2 3">
    <name type="scientific">Albimonas donghaensis</name>
    <dbReference type="NCBI Taxonomy" id="356660"/>
    <lineage>
        <taxon>Bacteria</taxon>
        <taxon>Pseudomonadati</taxon>
        <taxon>Pseudomonadota</taxon>
        <taxon>Alphaproteobacteria</taxon>
        <taxon>Rhodobacterales</taxon>
        <taxon>Paracoccaceae</taxon>
        <taxon>Albimonas</taxon>
    </lineage>
</organism>
<reference evidence="2 3" key="1">
    <citation type="submission" date="2016-10" db="EMBL/GenBank/DDBJ databases">
        <authorList>
            <person name="de Groot N.N."/>
        </authorList>
    </citation>
    <scope>NUCLEOTIDE SEQUENCE [LARGE SCALE GENOMIC DNA]</scope>
    <source>
        <strain evidence="2 3">DSM 17890</strain>
    </source>
</reference>
<dbReference type="SUPFAM" id="SSF54637">
    <property type="entry name" value="Thioesterase/thiol ester dehydrase-isomerase"/>
    <property type="match status" value="1"/>
</dbReference>
<protein>
    <submittedName>
        <fullName evidence="2">3-methylfumaryl-CoA hydratase</fullName>
    </submittedName>
</protein>
<dbReference type="PANTHER" id="PTHR28152">
    <property type="entry name" value="HYDROXYACYL-THIOESTER DEHYDRATASE TYPE 2, MITOCHONDRIAL"/>
    <property type="match status" value="1"/>
</dbReference>
<evidence type="ECO:0000313" key="2">
    <source>
        <dbReference type="EMBL" id="SDX27765.1"/>
    </source>
</evidence>
<dbReference type="InterPro" id="IPR029069">
    <property type="entry name" value="HotDog_dom_sf"/>
</dbReference>
<gene>
    <name evidence="2" type="ORF">SAMN05444336_104152</name>
</gene>
<dbReference type="GO" id="GO:0019171">
    <property type="term" value="F:(3R)-hydroxyacyl-[acyl-carrier-protein] dehydratase activity"/>
    <property type="evidence" value="ECO:0007669"/>
    <property type="project" value="TreeGrafter"/>
</dbReference>
<feature type="compositionally biased region" description="Low complexity" evidence="1">
    <location>
        <begin position="15"/>
        <end position="34"/>
    </location>
</feature>
<dbReference type="AlphaFoldDB" id="A0A1H3ADU9"/>
<dbReference type="Gene3D" id="3.10.129.10">
    <property type="entry name" value="Hotdog Thioesterase"/>
    <property type="match status" value="1"/>
</dbReference>
<name>A0A1H3ADU9_9RHOB</name>
<sequence>MTMTEDRRPTLAVVSGGAPDAPSDPSAPTAGAAAQVNGDDALPDSAGAPLVMDERVDPWRVASWHTSLGRTDAEPAPGDPLPPMWHFLFFPEVQRPEGLGVDGHPRPGGFLPDTGLPRRMRAGGRMEFLAPLPIGAEARRVSVIQNVAIKQGGSGSLAIVTVRHEISGPDGVAMREEEDLVYRAAASPDDKPRPKAPAKDETPTFSRDFTADPVLLFRYSALTFNGHRIHYDLPYATQEEGYPERVVHGPLMAQLLADLLRDKTGKWPKQFDYRAVSPIFCGQTFRLCGRTFGDQAELWVLNPDGGLALEAKAKL</sequence>
<feature type="region of interest" description="Disordered" evidence="1">
    <location>
        <begin position="1"/>
        <end position="47"/>
    </location>
</feature>